<dbReference type="KEGG" id="pmar:B0X71_14460"/>
<dbReference type="Proteomes" id="UP000188184">
    <property type="component" value="Chromosome"/>
</dbReference>
<evidence type="ECO:0000313" key="2">
    <source>
        <dbReference type="Proteomes" id="UP000188184"/>
    </source>
</evidence>
<dbReference type="AlphaFoldDB" id="A0A1Q2L3Y6"/>
<dbReference type="EMBL" id="CP019640">
    <property type="protein sequence ID" value="AQQ55139.1"/>
    <property type="molecule type" value="Genomic_DNA"/>
</dbReference>
<organism evidence="1 2">
    <name type="scientific">Planococcus lenghuensis</name>
    <dbReference type="NCBI Taxonomy" id="2213202"/>
    <lineage>
        <taxon>Bacteria</taxon>
        <taxon>Bacillati</taxon>
        <taxon>Bacillota</taxon>
        <taxon>Bacilli</taxon>
        <taxon>Bacillales</taxon>
        <taxon>Caryophanaceae</taxon>
        <taxon>Planococcus</taxon>
    </lineage>
</organism>
<accession>A0A1Q2L3Y6</accession>
<protein>
    <recommendedName>
        <fullName evidence="3">Type II toxin-antitoxin system RelE/ParE family toxin</fullName>
    </recommendedName>
</protein>
<evidence type="ECO:0008006" key="3">
    <source>
        <dbReference type="Google" id="ProtNLM"/>
    </source>
</evidence>
<gene>
    <name evidence="1" type="ORF">B0X71_14460</name>
</gene>
<sequence>MAEQEKITGRQGKWTLLLEVYIRQREIISINPYPEQDEDVSEDELPPSIKRLERNVSEEYHAKLYRWGMEDFSIGNFRVIYVIHDFHTVLLLHVFDKQYNGDIRRSDIEPAETVYELYLQEHPSIY</sequence>
<evidence type="ECO:0000313" key="1">
    <source>
        <dbReference type="EMBL" id="AQQ55139.1"/>
    </source>
</evidence>
<dbReference type="OrthoDB" id="2428246at2"/>
<proteinExistence type="predicted"/>
<name>A0A1Q2L3Y6_9BACL</name>
<keyword evidence="2" id="KW-1185">Reference proteome</keyword>
<reference evidence="1 2" key="1">
    <citation type="submission" date="2017-02" db="EMBL/GenBank/DDBJ databases">
        <title>The complete genomic sequence of a novel cold adapted crude oil-degrading bacterium Planococcus qaidamina Y42.</title>
        <authorList>
            <person name="Yang R."/>
        </authorList>
    </citation>
    <scope>NUCLEOTIDE SEQUENCE [LARGE SCALE GENOMIC DNA]</scope>
    <source>
        <strain evidence="1 2">Y42</strain>
    </source>
</reference>